<evidence type="ECO:0000313" key="6">
    <source>
        <dbReference type="EMBL" id="OEK51125.1"/>
    </source>
</evidence>
<organism evidence="6 7">
    <name type="scientific">Staphylococcus equorum</name>
    <dbReference type="NCBI Taxonomy" id="246432"/>
    <lineage>
        <taxon>Bacteria</taxon>
        <taxon>Bacillati</taxon>
        <taxon>Bacillota</taxon>
        <taxon>Bacilli</taxon>
        <taxon>Bacillales</taxon>
        <taxon>Staphylococcaceae</taxon>
        <taxon>Staphylococcus</taxon>
    </lineage>
</organism>
<comment type="similarity">
    <text evidence="1">Belongs to the ABC transporter superfamily.</text>
</comment>
<dbReference type="EMBL" id="LNPX01000061">
    <property type="protein sequence ID" value="OEK51125.1"/>
    <property type="molecule type" value="Genomic_DNA"/>
</dbReference>
<accession>A0AAP7IAP6</accession>
<dbReference type="GO" id="GO:0005524">
    <property type="term" value="F:ATP binding"/>
    <property type="evidence" value="ECO:0007669"/>
    <property type="project" value="UniProtKB-KW"/>
</dbReference>
<feature type="domain" description="ABC transporter" evidence="5">
    <location>
        <begin position="5"/>
        <end position="223"/>
    </location>
</feature>
<dbReference type="AlphaFoldDB" id="A0AAP7IAP6"/>
<evidence type="ECO:0000256" key="2">
    <source>
        <dbReference type="ARBA" id="ARBA00022448"/>
    </source>
</evidence>
<dbReference type="InterPro" id="IPR027417">
    <property type="entry name" value="P-loop_NTPase"/>
</dbReference>
<dbReference type="SUPFAM" id="SSF52540">
    <property type="entry name" value="P-loop containing nucleoside triphosphate hydrolases"/>
    <property type="match status" value="1"/>
</dbReference>
<dbReference type="GO" id="GO:0016887">
    <property type="term" value="F:ATP hydrolysis activity"/>
    <property type="evidence" value="ECO:0007669"/>
    <property type="project" value="InterPro"/>
</dbReference>
<proteinExistence type="inferred from homology"/>
<dbReference type="InterPro" id="IPR003439">
    <property type="entry name" value="ABC_transporter-like_ATP-bd"/>
</dbReference>
<keyword evidence="3" id="KW-0547">Nucleotide-binding</keyword>
<evidence type="ECO:0000259" key="5">
    <source>
        <dbReference type="PROSITE" id="PS50893"/>
    </source>
</evidence>
<dbReference type="Gene3D" id="3.40.50.300">
    <property type="entry name" value="P-loop containing nucleotide triphosphate hydrolases"/>
    <property type="match status" value="1"/>
</dbReference>
<protein>
    <submittedName>
        <fullName evidence="6">ABC transporter ATP-binding protein</fullName>
    </submittedName>
</protein>
<evidence type="ECO:0000256" key="3">
    <source>
        <dbReference type="ARBA" id="ARBA00022741"/>
    </source>
</evidence>
<dbReference type="Pfam" id="PF00005">
    <property type="entry name" value="ABC_tran"/>
    <property type="match status" value="1"/>
</dbReference>
<evidence type="ECO:0000256" key="1">
    <source>
        <dbReference type="ARBA" id="ARBA00005417"/>
    </source>
</evidence>
<reference evidence="7" key="1">
    <citation type="submission" date="2015-11" db="EMBL/GenBank/DDBJ databases">
        <title>Genomic diversity of Staphylococcus saprophyticus strains from urinary tract infections, animal surfaces, and fermented foods.</title>
        <authorList>
            <person name="Wolfe B.E."/>
        </authorList>
    </citation>
    <scope>NUCLEOTIDE SEQUENCE [LARGE SCALE GENOMIC DNA]</scope>
    <source>
        <strain evidence="7">738_7</strain>
    </source>
</reference>
<keyword evidence="4 6" id="KW-0067">ATP-binding</keyword>
<sequence>MHIAIEAKNVSKMLNQNLIINDLSFKIPKNSITLVKGINGVGKSLTLKLISKLQLPSNGNIYTDSKISYAPDTFPKNIKVTVKQFLSFIINSNDQINKKQVHTILQNYLDLFYLTEFQDLKLHRLSKGTLQKVNIIQCLLADADILIFDEPFSGLDNKSEKRFINHLKQLVKTKTIILTAHDYNFENTVVTHILNLDDYTFKSISKQDTQKLIIVQSHKQNHNNLIMANNEDSIVSTIKISDNKLAIQVYKSKSNLVIQNLIDYNYEIIEVKDL</sequence>
<evidence type="ECO:0000256" key="4">
    <source>
        <dbReference type="ARBA" id="ARBA00022840"/>
    </source>
</evidence>
<evidence type="ECO:0000313" key="7">
    <source>
        <dbReference type="Proteomes" id="UP000095464"/>
    </source>
</evidence>
<gene>
    <name evidence="6" type="ORF">ASS94_13630</name>
</gene>
<dbReference type="SMART" id="SM00382">
    <property type="entry name" value="AAA"/>
    <property type="match status" value="1"/>
</dbReference>
<dbReference type="Proteomes" id="UP000095464">
    <property type="component" value="Unassembled WGS sequence"/>
</dbReference>
<dbReference type="InterPro" id="IPR003593">
    <property type="entry name" value="AAA+_ATPase"/>
</dbReference>
<keyword evidence="2" id="KW-0813">Transport</keyword>
<dbReference type="PROSITE" id="PS50893">
    <property type="entry name" value="ABC_TRANSPORTER_2"/>
    <property type="match status" value="1"/>
</dbReference>
<dbReference type="InterPro" id="IPR050153">
    <property type="entry name" value="Metal_Ion_Import_ABC"/>
</dbReference>
<dbReference type="PANTHER" id="PTHR42734:SF17">
    <property type="entry name" value="METAL TRANSPORT SYSTEM ATP-BINDING PROTEIN TM_0124-RELATED"/>
    <property type="match status" value="1"/>
</dbReference>
<name>A0AAP7IAP6_9STAP</name>
<dbReference type="PANTHER" id="PTHR42734">
    <property type="entry name" value="METAL TRANSPORT SYSTEM ATP-BINDING PROTEIN TM_0124-RELATED"/>
    <property type="match status" value="1"/>
</dbReference>
<comment type="caution">
    <text evidence="6">The sequence shown here is derived from an EMBL/GenBank/DDBJ whole genome shotgun (WGS) entry which is preliminary data.</text>
</comment>